<name>A0ABW0QCC9_9BURK</name>
<dbReference type="RefSeq" id="WP_174548580.1">
    <property type="nucleotide sequence ID" value="NZ_JBHSMX010000045.1"/>
</dbReference>
<evidence type="ECO:0000313" key="2">
    <source>
        <dbReference type="Proteomes" id="UP001596084"/>
    </source>
</evidence>
<dbReference type="EMBL" id="JBHSMX010000045">
    <property type="protein sequence ID" value="MFC5522546.1"/>
    <property type="molecule type" value="Genomic_DNA"/>
</dbReference>
<evidence type="ECO:0000313" key="1">
    <source>
        <dbReference type="EMBL" id="MFC5522546.1"/>
    </source>
</evidence>
<sequence>MAYPTRARNGHDIQPEQRLTRTLLENDVLEIWPPIAAG</sequence>
<keyword evidence="2" id="KW-1185">Reference proteome</keyword>
<protein>
    <submittedName>
        <fullName evidence="1">MoaD/ThiS family protein</fullName>
    </submittedName>
</protein>
<organism evidence="1 2">
    <name type="scientific">Polaromonas jejuensis</name>
    <dbReference type="NCBI Taxonomy" id="457502"/>
    <lineage>
        <taxon>Bacteria</taxon>
        <taxon>Pseudomonadati</taxon>
        <taxon>Pseudomonadota</taxon>
        <taxon>Betaproteobacteria</taxon>
        <taxon>Burkholderiales</taxon>
        <taxon>Comamonadaceae</taxon>
        <taxon>Polaromonas</taxon>
    </lineage>
</organism>
<reference evidence="2" key="1">
    <citation type="journal article" date="2019" name="Int. J. Syst. Evol. Microbiol.">
        <title>The Global Catalogue of Microorganisms (GCM) 10K type strain sequencing project: providing services to taxonomists for standard genome sequencing and annotation.</title>
        <authorList>
            <consortium name="The Broad Institute Genomics Platform"/>
            <consortium name="The Broad Institute Genome Sequencing Center for Infectious Disease"/>
            <person name="Wu L."/>
            <person name="Ma J."/>
        </authorList>
    </citation>
    <scope>NUCLEOTIDE SEQUENCE [LARGE SCALE GENOMIC DNA]</scope>
    <source>
        <strain evidence="2">CGMCC 4.7277</strain>
    </source>
</reference>
<accession>A0ABW0QCC9</accession>
<comment type="caution">
    <text evidence="1">The sequence shown here is derived from an EMBL/GenBank/DDBJ whole genome shotgun (WGS) entry which is preliminary data.</text>
</comment>
<proteinExistence type="predicted"/>
<dbReference type="Proteomes" id="UP001596084">
    <property type="component" value="Unassembled WGS sequence"/>
</dbReference>
<gene>
    <name evidence="1" type="ORF">ACFPP7_16770</name>
</gene>